<accession>A0A1H1G5A9</accession>
<dbReference type="AlphaFoldDB" id="A0A1H1G5A9"/>
<keyword evidence="3" id="KW-1185">Reference proteome</keyword>
<reference evidence="2 3" key="1">
    <citation type="submission" date="2016-10" db="EMBL/GenBank/DDBJ databases">
        <authorList>
            <person name="de Groot N.N."/>
        </authorList>
    </citation>
    <scope>NUCLEOTIDE SEQUENCE [LARGE SCALE GENOMIC DNA]</scope>
    <source>
        <strain evidence="2 3">DSM 43794</strain>
    </source>
</reference>
<organism evidence="2 3">
    <name type="scientific">Thermostaphylospora chromogena</name>
    <dbReference type="NCBI Taxonomy" id="35622"/>
    <lineage>
        <taxon>Bacteria</taxon>
        <taxon>Bacillati</taxon>
        <taxon>Actinomycetota</taxon>
        <taxon>Actinomycetes</taxon>
        <taxon>Streptosporangiales</taxon>
        <taxon>Thermomonosporaceae</taxon>
        <taxon>Thermostaphylospora</taxon>
    </lineage>
</organism>
<feature type="region of interest" description="Disordered" evidence="1">
    <location>
        <begin position="162"/>
        <end position="186"/>
    </location>
</feature>
<sequence length="186" mass="19765">MMSEKSGHSSWGDVRDERDEPTVHGDGDDPWAAVTDRVGEDDRPGDRARGGGRETGGGDMLGSLAEEAMKLFDALQERAAREVGKVVIKNTAGGIGQVLGGGGRRRDVWEEAVAAPEDDEYVCRACPVCRVIAAQRESGASVADHLAAAGGELLTAIRQAVDTLTRPSAPRRPREDDPDVRHVDPG</sequence>
<dbReference type="STRING" id="35622.SAMN04489764_3376"/>
<gene>
    <name evidence="2" type="ORF">SAMN04489764_3376</name>
</gene>
<dbReference type="EMBL" id="FNKK01000002">
    <property type="protein sequence ID" value="SDR08333.1"/>
    <property type="molecule type" value="Genomic_DNA"/>
</dbReference>
<protein>
    <submittedName>
        <fullName evidence="2">Uncharacterized protein</fullName>
    </submittedName>
</protein>
<feature type="compositionally biased region" description="Basic and acidic residues" evidence="1">
    <location>
        <begin position="172"/>
        <end position="186"/>
    </location>
</feature>
<feature type="region of interest" description="Disordered" evidence="1">
    <location>
        <begin position="1"/>
        <end position="60"/>
    </location>
</feature>
<dbReference type="Proteomes" id="UP000217103">
    <property type="component" value="Unassembled WGS sequence"/>
</dbReference>
<feature type="compositionally biased region" description="Basic and acidic residues" evidence="1">
    <location>
        <begin position="37"/>
        <end position="52"/>
    </location>
</feature>
<proteinExistence type="predicted"/>
<evidence type="ECO:0000313" key="3">
    <source>
        <dbReference type="Proteomes" id="UP000217103"/>
    </source>
</evidence>
<name>A0A1H1G5A9_9ACTN</name>
<dbReference type="OrthoDB" id="3540777at2"/>
<feature type="compositionally biased region" description="Basic and acidic residues" evidence="1">
    <location>
        <begin position="13"/>
        <end position="27"/>
    </location>
</feature>
<evidence type="ECO:0000313" key="2">
    <source>
        <dbReference type="EMBL" id="SDR08333.1"/>
    </source>
</evidence>
<evidence type="ECO:0000256" key="1">
    <source>
        <dbReference type="SAM" id="MobiDB-lite"/>
    </source>
</evidence>